<proteinExistence type="predicted"/>
<reference evidence="3" key="1">
    <citation type="submission" date="2013-01" db="EMBL/GenBank/DDBJ databases">
        <title>Draft Genome Sequence of a Mulberry Tree, Morus notabilis C.K. Schneid.</title>
        <authorList>
            <person name="He N."/>
            <person name="Zhao S."/>
        </authorList>
    </citation>
    <scope>NUCLEOTIDE SEQUENCE</scope>
</reference>
<dbReference type="AlphaFoldDB" id="W9SMQ2"/>
<keyword evidence="3" id="KW-1185">Reference proteome</keyword>
<evidence type="ECO:0000256" key="1">
    <source>
        <dbReference type="SAM" id="MobiDB-lite"/>
    </source>
</evidence>
<name>W9SMQ2_9ROSA</name>
<evidence type="ECO:0000313" key="3">
    <source>
        <dbReference type="Proteomes" id="UP000030645"/>
    </source>
</evidence>
<dbReference type="Proteomes" id="UP000030645">
    <property type="component" value="Unassembled WGS sequence"/>
</dbReference>
<feature type="compositionally biased region" description="Basic residues" evidence="1">
    <location>
        <begin position="35"/>
        <end position="46"/>
    </location>
</feature>
<sequence>MAGDSLGCQRCGNKGAAIGPHRRASRNGMRNSGKQGRRRRKRKKKKILDGRQPHLPMPALWMTGHNPLVVLLTRQLACTTTAA</sequence>
<feature type="region of interest" description="Disordered" evidence="1">
    <location>
        <begin position="1"/>
        <end position="59"/>
    </location>
</feature>
<gene>
    <name evidence="2" type="ORF">L484_000877</name>
</gene>
<protein>
    <submittedName>
        <fullName evidence="2">Uncharacterized protein</fullName>
    </submittedName>
</protein>
<organism evidence="2 3">
    <name type="scientific">Morus notabilis</name>
    <dbReference type="NCBI Taxonomy" id="981085"/>
    <lineage>
        <taxon>Eukaryota</taxon>
        <taxon>Viridiplantae</taxon>
        <taxon>Streptophyta</taxon>
        <taxon>Embryophyta</taxon>
        <taxon>Tracheophyta</taxon>
        <taxon>Spermatophyta</taxon>
        <taxon>Magnoliopsida</taxon>
        <taxon>eudicotyledons</taxon>
        <taxon>Gunneridae</taxon>
        <taxon>Pentapetalae</taxon>
        <taxon>rosids</taxon>
        <taxon>fabids</taxon>
        <taxon>Rosales</taxon>
        <taxon>Moraceae</taxon>
        <taxon>Moreae</taxon>
        <taxon>Morus</taxon>
    </lineage>
</organism>
<dbReference type="EMBL" id="KE626104">
    <property type="protein sequence ID" value="EXC55472.1"/>
    <property type="molecule type" value="Genomic_DNA"/>
</dbReference>
<evidence type="ECO:0000313" key="2">
    <source>
        <dbReference type="EMBL" id="EXC55472.1"/>
    </source>
</evidence>
<accession>W9SMQ2</accession>